<dbReference type="PANTHER" id="PTHR23389">
    <property type="entry name" value="CHROMOSOME TRANSMISSION FIDELITY FACTOR 18"/>
    <property type="match status" value="1"/>
</dbReference>
<dbReference type="HAMAP" id="MF_01588">
    <property type="entry name" value="DNA_ligase_A"/>
    <property type="match status" value="1"/>
</dbReference>
<comment type="caution">
    <text evidence="13">The sequence shown here is derived from an EMBL/GenBank/DDBJ whole genome shotgun (WGS) entry which is preliminary data.</text>
</comment>
<keyword evidence="3" id="KW-0436">Ligase</keyword>
<name>A0A0F9VPU2_9ZZZZ</name>
<evidence type="ECO:0000256" key="4">
    <source>
        <dbReference type="ARBA" id="ARBA00022705"/>
    </source>
</evidence>
<dbReference type="EMBL" id="LAZR01000033">
    <property type="protein sequence ID" value="KKO01943.1"/>
    <property type="molecule type" value="Genomic_DNA"/>
</dbReference>
<dbReference type="CDD" id="cd17748">
    <property type="entry name" value="BRCT_DNA_ligase_like"/>
    <property type="match status" value="1"/>
</dbReference>
<dbReference type="Gene3D" id="1.10.150.20">
    <property type="entry name" value="5' to 3' exonuclease, C-terminal subdomain"/>
    <property type="match status" value="2"/>
</dbReference>
<dbReference type="Pfam" id="PF01653">
    <property type="entry name" value="DNA_ligase_aden"/>
    <property type="match status" value="1"/>
</dbReference>
<dbReference type="PROSITE" id="PS01056">
    <property type="entry name" value="DNA_LIGASE_N2"/>
    <property type="match status" value="1"/>
</dbReference>
<evidence type="ECO:0000256" key="8">
    <source>
        <dbReference type="ARBA" id="ARBA00022842"/>
    </source>
</evidence>
<dbReference type="InterPro" id="IPR001679">
    <property type="entry name" value="DNA_ligase"/>
</dbReference>
<dbReference type="InterPro" id="IPR013840">
    <property type="entry name" value="DNAligase_N"/>
</dbReference>
<evidence type="ECO:0000256" key="1">
    <source>
        <dbReference type="ARBA" id="ARBA00001946"/>
    </source>
</evidence>
<accession>A0A0F9VPU2</accession>
<dbReference type="GO" id="GO:0046872">
    <property type="term" value="F:metal ion binding"/>
    <property type="evidence" value="ECO:0007669"/>
    <property type="project" value="UniProtKB-KW"/>
</dbReference>
<keyword evidence="7" id="KW-0862">Zinc</keyword>
<dbReference type="PROSITE" id="PS01055">
    <property type="entry name" value="DNA_LIGASE_N1"/>
    <property type="match status" value="1"/>
</dbReference>
<dbReference type="NCBIfam" id="NF005932">
    <property type="entry name" value="PRK07956.1"/>
    <property type="match status" value="1"/>
</dbReference>
<dbReference type="SMART" id="SM00532">
    <property type="entry name" value="LIGANc"/>
    <property type="match status" value="1"/>
</dbReference>
<dbReference type="GO" id="GO:0006281">
    <property type="term" value="P:DNA repair"/>
    <property type="evidence" value="ECO:0007669"/>
    <property type="project" value="UniProtKB-KW"/>
</dbReference>
<dbReference type="SMART" id="SM00292">
    <property type="entry name" value="BRCT"/>
    <property type="match status" value="1"/>
</dbReference>
<keyword evidence="5" id="KW-0479">Metal-binding</keyword>
<evidence type="ECO:0000256" key="3">
    <source>
        <dbReference type="ARBA" id="ARBA00022598"/>
    </source>
</evidence>
<evidence type="ECO:0000256" key="7">
    <source>
        <dbReference type="ARBA" id="ARBA00022833"/>
    </source>
</evidence>
<dbReference type="GO" id="GO:0003911">
    <property type="term" value="F:DNA ligase (NAD+) activity"/>
    <property type="evidence" value="ECO:0007669"/>
    <property type="project" value="UniProtKB-EC"/>
</dbReference>
<evidence type="ECO:0000256" key="10">
    <source>
        <dbReference type="ARBA" id="ARBA00023204"/>
    </source>
</evidence>
<comment type="catalytic activity">
    <reaction evidence="11">
        <text>NAD(+) + (deoxyribonucleotide)n-3'-hydroxyl + 5'-phospho-(deoxyribonucleotide)m = (deoxyribonucleotide)n+m + AMP + beta-nicotinamide D-nucleotide.</text>
        <dbReference type="EC" id="6.5.1.2"/>
    </reaction>
</comment>
<dbReference type="SUPFAM" id="SSF50249">
    <property type="entry name" value="Nucleic acid-binding proteins"/>
    <property type="match status" value="1"/>
</dbReference>
<dbReference type="InterPro" id="IPR036420">
    <property type="entry name" value="BRCT_dom_sf"/>
</dbReference>
<dbReference type="SUPFAM" id="SSF47781">
    <property type="entry name" value="RuvA domain 2-like"/>
    <property type="match status" value="1"/>
</dbReference>
<dbReference type="InterPro" id="IPR001357">
    <property type="entry name" value="BRCT_dom"/>
</dbReference>
<keyword evidence="9" id="KW-0520">NAD</keyword>
<dbReference type="Gene3D" id="3.30.470.30">
    <property type="entry name" value="DNA ligase/mRNA capping enzyme"/>
    <property type="match status" value="1"/>
</dbReference>
<keyword evidence="8" id="KW-0460">Magnesium</keyword>
<evidence type="ECO:0000259" key="12">
    <source>
        <dbReference type="PROSITE" id="PS50172"/>
    </source>
</evidence>
<feature type="domain" description="BRCT" evidence="12">
    <location>
        <begin position="633"/>
        <end position="710"/>
    </location>
</feature>
<dbReference type="CDD" id="cd00114">
    <property type="entry name" value="LIGANc"/>
    <property type="match status" value="1"/>
</dbReference>
<sequence>MKDTLMSDPVFLEMREIAQRLDEANLAYHRDDTPIISDAEYDALKARLLDLEALHPELKDTDSPTGKVGAPVAAGFGKITHKIPMLSLGNAFVEGDVARFVAQVRAVSRDAMITAEPKIDGLSLALRYENGALVSAATRGDGAVGEDVTANARTIGDIPQQLTGAPSVLEVRGEVFMSHVDFEALNARAAKNGTKTFANPRNAAAGSMRQLDARITAERKLSFFAYAWGDMSEHLGATQSESIARLGELGFRVNPLMRLTLSSGEVGKSLVTQLVDYHQEVAHARAELGYDIDGIVYKVDDIATQIALGFRSTTPRWAVAHKFAAERAWTRLEAIEIQVGRTGVLSPVARLTPVTVGGVVVSNATLHNHDYIAGRDSAGNPIRGGNDLRVGDRVEIYRAGDVIPKVGGVDLSARPKTAFPFAFPSSCPECASPIVRDGSSQRCTGGLACPAQGKERLKHLVSRDAFDIDGFGDTMVDTFWSDDALPLRQPVDIFTLPARDEELARNEAPGSNRSLATRAGWGPSSANKLVLGIEAARSVPLDRMIFGLGIRHIGSTTASLVARTFIDWDSFLAAAIAVAEGSAPQAARFRAIDGIGDAVIGALRETFMPGPERNAIEALADELDIQSISAPSTADSSVAGLTVVFTGTLIQMTRSEAKKQAEDLGAKVAGSVSKNTDILIAGPGAGSKADKAAALGVKVIDEAAWLEMIA</sequence>
<dbReference type="SUPFAM" id="SSF52113">
    <property type="entry name" value="BRCT domain"/>
    <property type="match status" value="1"/>
</dbReference>
<evidence type="ECO:0000256" key="2">
    <source>
        <dbReference type="ARBA" id="ARBA00012722"/>
    </source>
</evidence>
<dbReference type="FunFam" id="3.30.470.30:FF:000001">
    <property type="entry name" value="DNA ligase"/>
    <property type="match status" value="1"/>
</dbReference>
<dbReference type="Pfam" id="PF00533">
    <property type="entry name" value="BRCT"/>
    <property type="match status" value="1"/>
</dbReference>
<evidence type="ECO:0000256" key="6">
    <source>
        <dbReference type="ARBA" id="ARBA00022763"/>
    </source>
</evidence>
<dbReference type="GO" id="GO:0006260">
    <property type="term" value="P:DNA replication"/>
    <property type="evidence" value="ECO:0007669"/>
    <property type="project" value="UniProtKB-KW"/>
</dbReference>
<dbReference type="InterPro" id="IPR012340">
    <property type="entry name" value="NA-bd_OB-fold"/>
</dbReference>
<dbReference type="Pfam" id="PF03120">
    <property type="entry name" value="OB_DNA_ligase"/>
    <property type="match status" value="1"/>
</dbReference>
<keyword evidence="10" id="KW-0234">DNA repair</keyword>
<dbReference type="PIRSF" id="PIRSF001604">
    <property type="entry name" value="LigA"/>
    <property type="match status" value="1"/>
</dbReference>
<dbReference type="NCBIfam" id="TIGR00575">
    <property type="entry name" value="dnlj"/>
    <property type="match status" value="1"/>
</dbReference>
<dbReference type="AlphaFoldDB" id="A0A0F9VPU2"/>
<keyword evidence="6" id="KW-0227">DNA damage</keyword>
<dbReference type="InterPro" id="IPR010994">
    <property type="entry name" value="RuvA_2-like"/>
</dbReference>
<dbReference type="Gene3D" id="2.40.50.140">
    <property type="entry name" value="Nucleic acid-binding proteins"/>
    <property type="match status" value="1"/>
</dbReference>
<dbReference type="SUPFAM" id="SSF56091">
    <property type="entry name" value="DNA ligase/mRNA capping enzyme, catalytic domain"/>
    <property type="match status" value="1"/>
</dbReference>
<organism evidence="13">
    <name type="scientific">marine sediment metagenome</name>
    <dbReference type="NCBI Taxonomy" id="412755"/>
    <lineage>
        <taxon>unclassified sequences</taxon>
        <taxon>metagenomes</taxon>
        <taxon>ecological metagenomes</taxon>
    </lineage>
</organism>
<comment type="cofactor">
    <cofactor evidence="1">
        <name>Mg(2+)</name>
        <dbReference type="ChEBI" id="CHEBI:18420"/>
    </cofactor>
</comment>
<dbReference type="Gene3D" id="1.10.287.610">
    <property type="entry name" value="Helix hairpin bin"/>
    <property type="match status" value="1"/>
</dbReference>
<dbReference type="Gene3D" id="6.20.10.30">
    <property type="match status" value="1"/>
</dbReference>
<dbReference type="InterPro" id="IPR004150">
    <property type="entry name" value="NAD_DNA_ligase_OB"/>
</dbReference>
<dbReference type="PROSITE" id="PS50172">
    <property type="entry name" value="BRCT"/>
    <property type="match status" value="1"/>
</dbReference>
<evidence type="ECO:0000256" key="11">
    <source>
        <dbReference type="ARBA" id="ARBA00034005"/>
    </source>
</evidence>
<dbReference type="PANTHER" id="PTHR23389:SF9">
    <property type="entry name" value="DNA LIGASE"/>
    <property type="match status" value="1"/>
</dbReference>
<dbReference type="Gene3D" id="3.40.50.10190">
    <property type="entry name" value="BRCT domain"/>
    <property type="match status" value="1"/>
</dbReference>
<dbReference type="EC" id="6.5.1.2" evidence="2"/>
<proteinExistence type="inferred from homology"/>
<dbReference type="InterPro" id="IPR033136">
    <property type="entry name" value="DNA_ligase_CS"/>
</dbReference>
<evidence type="ECO:0000256" key="5">
    <source>
        <dbReference type="ARBA" id="ARBA00022723"/>
    </source>
</evidence>
<gene>
    <name evidence="13" type="ORF">LCGC14_0112980</name>
</gene>
<evidence type="ECO:0000313" key="13">
    <source>
        <dbReference type="EMBL" id="KKO01943.1"/>
    </source>
</evidence>
<protein>
    <recommendedName>
        <fullName evidence="2">DNA ligase (NAD(+))</fullName>
        <ecNumber evidence="2">6.5.1.2</ecNumber>
    </recommendedName>
</protein>
<dbReference type="InterPro" id="IPR013839">
    <property type="entry name" value="DNAligase_adenylation"/>
</dbReference>
<keyword evidence="4" id="KW-0235">DNA replication</keyword>
<dbReference type="InterPro" id="IPR018239">
    <property type="entry name" value="DNA_ligase_AS"/>
</dbReference>
<evidence type="ECO:0000256" key="9">
    <source>
        <dbReference type="ARBA" id="ARBA00023027"/>
    </source>
</evidence>
<reference evidence="13" key="1">
    <citation type="journal article" date="2015" name="Nature">
        <title>Complex archaea that bridge the gap between prokaryotes and eukaryotes.</title>
        <authorList>
            <person name="Spang A."/>
            <person name="Saw J.H."/>
            <person name="Jorgensen S.L."/>
            <person name="Zaremba-Niedzwiedzka K."/>
            <person name="Martijn J."/>
            <person name="Lind A.E."/>
            <person name="van Eijk R."/>
            <person name="Schleper C."/>
            <person name="Guy L."/>
            <person name="Ettema T.J."/>
        </authorList>
    </citation>
    <scope>NUCLEOTIDE SEQUENCE</scope>
</reference>
<dbReference type="GO" id="GO:0005829">
    <property type="term" value="C:cytosol"/>
    <property type="evidence" value="ECO:0007669"/>
    <property type="project" value="TreeGrafter"/>
</dbReference>